<evidence type="ECO:0000256" key="3">
    <source>
        <dbReference type="ARBA" id="ARBA00022679"/>
    </source>
</evidence>
<dbReference type="EMBL" id="CABFNS010000928">
    <property type="protein sequence ID" value="VUC36442.1"/>
    <property type="molecule type" value="Genomic_DNA"/>
</dbReference>
<reference evidence="11 12" key="1">
    <citation type="submission" date="2019-06" db="EMBL/GenBank/DDBJ databases">
        <authorList>
            <person name="Broberg M."/>
        </authorList>
    </citation>
    <scope>NUCLEOTIDE SEQUENCE [LARGE SCALE GENOMIC DNA]</scope>
</reference>
<name>A0ABY6UYE0_BIOOC</name>
<dbReference type="InterPro" id="IPR017441">
    <property type="entry name" value="Protein_kinase_ATP_BS"/>
</dbReference>
<keyword evidence="6 9" id="KW-0067">ATP-binding</keyword>
<evidence type="ECO:0000256" key="2">
    <source>
        <dbReference type="ARBA" id="ARBA00022527"/>
    </source>
</evidence>
<protein>
    <recommendedName>
        <fullName evidence="1">non-specific serine/threonine protein kinase</fullName>
        <ecNumber evidence="1">2.7.11.1</ecNumber>
    </recommendedName>
</protein>
<evidence type="ECO:0000256" key="6">
    <source>
        <dbReference type="ARBA" id="ARBA00022840"/>
    </source>
</evidence>
<dbReference type="InterPro" id="IPR000719">
    <property type="entry name" value="Prot_kinase_dom"/>
</dbReference>
<keyword evidence="3" id="KW-0808">Transferase</keyword>
<organism evidence="11 12">
    <name type="scientific">Bionectria ochroleuca</name>
    <name type="common">Gliocladium roseum</name>
    <dbReference type="NCBI Taxonomy" id="29856"/>
    <lineage>
        <taxon>Eukaryota</taxon>
        <taxon>Fungi</taxon>
        <taxon>Dikarya</taxon>
        <taxon>Ascomycota</taxon>
        <taxon>Pezizomycotina</taxon>
        <taxon>Sordariomycetes</taxon>
        <taxon>Hypocreomycetidae</taxon>
        <taxon>Hypocreales</taxon>
        <taxon>Bionectriaceae</taxon>
        <taxon>Clonostachys</taxon>
    </lineage>
</organism>
<keyword evidence="5" id="KW-0418">Kinase</keyword>
<dbReference type="InterPro" id="IPR051334">
    <property type="entry name" value="SRPK"/>
</dbReference>
<evidence type="ECO:0000259" key="10">
    <source>
        <dbReference type="PROSITE" id="PS50011"/>
    </source>
</evidence>
<dbReference type="PROSITE" id="PS00107">
    <property type="entry name" value="PROTEIN_KINASE_ATP"/>
    <property type="match status" value="1"/>
</dbReference>
<keyword evidence="2" id="KW-0723">Serine/threonine-protein kinase</keyword>
<dbReference type="SUPFAM" id="SSF56112">
    <property type="entry name" value="Protein kinase-like (PK-like)"/>
    <property type="match status" value="1"/>
</dbReference>
<dbReference type="PANTHER" id="PTHR47634:SF9">
    <property type="entry name" value="PROTEIN KINASE DOMAIN-CONTAINING PROTEIN-RELATED"/>
    <property type="match status" value="1"/>
</dbReference>
<sequence>MKSHTYRALMLASSQRKSLRHPRFTRSMASHLFNSPLPMSPYRCDVDAEPLHRYQPGGLHPLELGDVLKNGRYEIIHKLGWGGYSTAWAAKDKKKNQYVAIKVLVSELSHQHEIKILQAISTLPNGHPGRARLNQMLDYFSLPGPNGTHDCLVLQLLGPGVADIVESYCEDNRLPAPIAKSFARQALQGLDFLAHHSITHGDIHTRNLAIEIPNLHSLDERSFISMLGQPQTGAVKRMDGKALDNNIPYHIVRPARFQNARFLLSHNPSIRIIDFGEAFLKNRAPRTLHTPLALRPPEAIFGDILSQRVDLWSAGCLIFELVTGQPPFDTVMLTTPILVQQMMEFATDVLPPRWELKWKAMAENLSREEESLTLHQWLEEVYFDGNKHPEFSVEDIAKVAELISKMLRFEPSKRATASQLLTHDWFR</sequence>
<dbReference type="Pfam" id="PF00069">
    <property type="entry name" value="Pkinase"/>
    <property type="match status" value="2"/>
</dbReference>
<evidence type="ECO:0000256" key="8">
    <source>
        <dbReference type="ARBA" id="ARBA00048679"/>
    </source>
</evidence>
<dbReference type="InterPro" id="IPR011009">
    <property type="entry name" value="Kinase-like_dom_sf"/>
</dbReference>
<evidence type="ECO:0000256" key="7">
    <source>
        <dbReference type="ARBA" id="ARBA00047899"/>
    </source>
</evidence>
<evidence type="ECO:0000256" key="1">
    <source>
        <dbReference type="ARBA" id="ARBA00012513"/>
    </source>
</evidence>
<evidence type="ECO:0000313" key="11">
    <source>
        <dbReference type="EMBL" id="VUC36442.1"/>
    </source>
</evidence>
<dbReference type="PANTHER" id="PTHR47634">
    <property type="entry name" value="PROTEIN KINASE DOMAIN-CONTAINING PROTEIN-RELATED"/>
    <property type="match status" value="1"/>
</dbReference>
<feature type="binding site" evidence="9">
    <location>
        <position position="102"/>
    </location>
    <ligand>
        <name>ATP</name>
        <dbReference type="ChEBI" id="CHEBI:30616"/>
    </ligand>
</feature>
<evidence type="ECO:0000256" key="5">
    <source>
        <dbReference type="ARBA" id="ARBA00022777"/>
    </source>
</evidence>
<keyword evidence="4 9" id="KW-0547">Nucleotide-binding</keyword>
<comment type="catalytic activity">
    <reaction evidence="7">
        <text>L-threonyl-[protein] + ATP = O-phospho-L-threonyl-[protein] + ADP + H(+)</text>
        <dbReference type="Rhea" id="RHEA:46608"/>
        <dbReference type="Rhea" id="RHEA-COMP:11060"/>
        <dbReference type="Rhea" id="RHEA-COMP:11605"/>
        <dbReference type="ChEBI" id="CHEBI:15378"/>
        <dbReference type="ChEBI" id="CHEBI:30013"/>
        <dbReference type="ChEBI" id="CHEBI:30616"/>
        <dbReference type="ChEBI" id="CHEBI:61977"/>
        <dbReference type="ChEBI" id="CHEBI:456216"/>
        <dbReference type="EC" id="2.7.11.1"/>
    </reaction>
</comment>
<feature type="domain" description="Protein kinase" evidence="10">
    <location>
        <begin position="73"/>
        <end position="426"/>
    </location>
</feature>
<dbReference type="Gene3D" id="3.30.200.20">
    <property type="entry name" value="Phosphorylase Kinase, domain 1"/>
    <property type="match status" value="1"/>
</dbReference>
<evidence type="ECO:0000256" key="9">
    <source>
        <dbReference type="PROSITE-ProRule" id="PRU10141"/>
    </source>
</evidence>
<keyword evidence="12" id="KW-1185">Reference proteome</keyword>
<proteinExistence type="predicted"/>
<accession>A0ABY6UYE0</accession>
<dbReference type="Gene3D" id="1.10.510.10">
    <property type="entry name" value="Transferase(Phosphotransferase) domain 1"/>
    <property type="match status" value="1"/>
</dbReference>
<dbReference type="Proteomes" id="UP000766486">
    <property type="component" value="Unassembled WGS sequence"/>
</dbReference>
<dbReference type="PROSITE" id="PS50011">
    <property type="entry name" value="PROTEIN_KINASE_DOM"/>
    <property type="match status" value="1"/>
</dbReference>
<evidence type="ECO:0000256" key="4">
    <source>
        <dbReference type="ARBA" id="ARBA00022741"/>
    </source>
</evidence>
<comment type="caution">
    <text evidence="11">The sequence shown here is derived from an EMBL/GenBank/DDBJ whole genome shotgun (WGS) entry which is preliminary data.</text>
</comment>
<comment type="catalytic activity">
    <reaction evidence="8">
        <text>L-seryl-[protein] + ATP = O-phospho-L-seryl-[protein] + ADP + H(+)</text>
        <dbReference type="Rhea" id="RHEA:17989"/>
        <dbReference type="Rhea" id="RHEA-COMP:9863"/>
        <dbReference type="Rhea" id="RHEA-COMP:11604"/>
        <dbReference type="ChEBI" id="CHEBI:15378"/>
        <dbReference type="ChEBI" id="CHEBI:29999"/>
        <dbReference type="ChEBI" id="CHEBI:30616"/>
        <dbReference type="ChEBI" id="CHEBI:83421"/>
        <dbReference type="ChEBI" id="CHEBI:456216"/>
        <dbReference type="EC" id="2.7.11.1"/>
    </reaction>
</comment>
<evidence type="ECO:0000313" key="12">
    <source>
        <dbReference type="Proteomes" id="UP000766486"/>
    </source>
</evidence>
<gene>
    <name evidence="11" type="ORF">CLO192961_LOCUS441356</name>
</gene>
<dbReference type="EC" id="2.7.11.1" evidence="1"/>